<dbReference type="InterPro" id="IPR051162">
    <property type="entry name" value="T4SS_component"/>
</dbReference>
<dbReference type="CDD" id="cd01127">
    <property type="entry name" value="TrwB_TraG_TraD_VirD4"/>
    <property type="match status" value="2"/>
</dbReference>
<dbReference type="Gene3D" id="3.40.50.300">
    <property type="entry name" value="P-loop containing nucleotide triphosphate hydrolases"/>
    <property type="match status" value="2"/>
</dbReference>
<evidence type="ECO:0000313" key="3">
    <source>
        <dbReference type="Proteomes" id="UP000321577"/>
    </source>
</evidence>
<dbReference type="EMBL" id="BKAG01000030">
    <property type="protein sequence ID" value="GEP44451.1"/>
    <property type="molecule type" value="Genomic_DNA"/>
</dbReference>
<protein>
    <recommendedName>
        <fullName evidence="1">Helicase HerA central domain-containing protein</fullName>
    </recommendedName>
</protein>
<dbReference type="SUPFAM" id="SSF52540">
    <property type="entry name" value="P-loop containing nucleoside triphosphate hydrolases"/>
    <property type="match status" value="1"/>
</dbReference>
<name>A0A512MDJ4_9BACT</name>
<dbReference type="AlphaFoldDB" id="A0A512MDJ4"/>
<keyword evidence="3" id="KW-1185">Reference proteome</keyword>
<accession>A0A512MDJ4</accession>
<dbReference type="PANTHER" id="PTHR30121:SF11">
    <property type="entry name" value="AAA+ ATPASE DOMAIN-CONTAINING PROTEIN"/>
    <property type="match status" value="1"/>
</dbReference>
<dbReference type="InterPro" id="IPR027417">
    <property type="entry name" value="P-loop_NTPase"/>
</dbReference>
<feature type="domain" description="Helicase HerA central" evidence="1">
    <location>
        <begin position="7"/>
        <end position="81"/>
    </location>
</feature>
<dbReference type="PANTHER" id="PTHR30121">
    <property type="entry name" value="UNCHARACTERIZED PROTEIN YJGR-RELATED"/>
    <property type="match status" value="1"/>
</dbReference>
<evidence type="ECO:0000313" key="2">
    <source>
        <dbReference type="EMBL" id="GEP44451.1"/>
    </source>
</evidence>
<gene>
    <name evidence="2" type="ORF">BGE01nite_37420</name>
</gene>
<proteinExistence type="predicted"/>
<dbReference type="Proteomes" id="UP000321577">
    <property type="component" value="Unassembled WGS sequence"/>
</dbReference>
<reference evidence="2 3" key="1">
    <citation type="submission" date="2019-07" db="EMBL/GenBank/DDBJ databases">
        <title>Whole genome shotgun sequence of Brevifollis gellanilyticus NBRC 108608.</title>
        <authorList>
            <person name="Hosoyama A."/>
            <person name="Uohara A."/>
            <person name="Ohji S."/>
            <person name="Ichikawa N."/>
        </authorList>
    </citation>
    <scope>NUCLEOTIDE SEQUENCE [LARGE SCALE GENOMIC DNA]</scope>
    <source>
        <strain evidence="2 3">NBRC 108608</strain>
    </source>
</reference>
<evidence type="ECO:0000259" key="1">
    <source>
        <dbReference type="Pfam" id="PF01935"/>
    </source>
</evidence>
<comment type="caution">
    <text evidence="2">The sequence shown here is derived from an EMBL/GenBank/DDBJ whole genome shotgun (WGS) entry which is preliminary data.</text>
</comment>
<sequence length="416" mass="47393">MRQAWGGEVPFGLDVADARYHTYIIGKTGSGKTTLLRNLILQLVQQGHGVGLIDPHGDLAEDLLLHIPPARAEQTAYFRPGDLDHPIGLNLLSQTTPEDRHLVASGIVSAFKGLWHESWGPRLEYILHNAVAALAHCPNTTLLGINRLLTDPAYRRWVVNQVTDPFLCDFWENEYESWDTRFMREAIAPIQNKVGQLLLSPVIRNIIGQVSNKVSIPFVMNEGRIFIANLSKGEIGHDKSNLLGSLLITQFQLAAMARNRQLEHERRDFYLFVDEFQNFATESFTSILAEARKYRLNLTLSHQYIAQLSPTVRDAVFGNVGTLVAFRVGYADAEHLHGEFGHEFQPNQFVDLPRYQTLIRNQSADGGMHFQRTQLSPPIETHEGRRERLIKRCRERFATPRPEVEEKLTRWLKHNP</sequence>
<dbReference type="Pfam" id="PF01935">
    <property type="entry name" value="DUF87"/>
    <property type="match status" value="1"/>
</dbReference>
<organism evidence="2 3">
    <name type="scientific">Brevifollis gellanilyticus</name>
    <dbReference type="NCBI Taxonomy" id="748831"/>
    <lineage>
        <taxon>Bacteria</taxon>
        <taxon>Pseudomonadati</taxon>
        <taxon>Verrucomicrobiota</taxon>
        <taxon>Verrucomicrobiia</taxon>
        <taxon>Verrucomicrobiales</taxon>
        <taxon>Verrucomicrobiaceae</taxon>
    </lineage>
</organism>
<dbReference type="InterPro" id="IPR002789">
    <property type="entry name" value="HerA_central"/>
</dbReference>